<comment type="subcellular location">
    <subcellularLocation>
        <location evidence="1">Periplasm</location>
    </subcellularLocation>
</comment>
<keyword evidence="4" id="KW-0456">Lyase</keyword>
<organism evidence="7 8">
    <name type="scientific">Paenibacillus flagellatus</name>
    <dbReference type="NCBI Taxonomy" id="2211139"/>
    <lineage>
        <taxon>Bacteria</taxon>
        <taxon>Bacillati</taxon>
        <taxon>Bacillota</taxon>
        <taxon>Bacilli</taxon>
        <taxon>Bacillales</taxon>
        <taxon>Paenibacillaceae</taxon>
        <taxon>Paenibacillus</taxon>
    </lineage>
</organism>
<dbReference type="RefSeq" id="WP_110840379.1">
    <property type="nucleotide sequence ID" value="NZ_QJVJ01000005.1"/>
</dbReference>
<evidence type="ECO:0000313" key="8">
    <source>
        <dbReference type="Proteomes" id="UP000247476"/>
    </source>
</evidence>
<keyword evidence="3" id="KW-0574">Periplasm</keyword>
<dbReference type="AlphaFoldDB" id="A0A2V5KIL0"/>
<dbReference type="Pfam" id="PF05426">
    <property type="entry name" value="Alginate_lyase"/>
    <property type="match status" value="1"/>
</dbReference>
<dbReference type="Gene3D" id="2.70.98.70">
    <property type="match status" value="1"/>
</dbReference>
<dbReference type="Proteomes" id="UP000247476">
    <property type="component" value="Unassembled WGS sequence"/>
</dbReference>
<evidence type="ECO:0000256" key="4">
    <source>
        <dbReference type="ARBA" id="ARBA00023239"/>
    </source>
</evidence>
<evidence type="ECO:0000259" key="5">
    <source>
        <dbReference type="Pfam" id="PF05426"/>
    </source>
</evidence>
<accession>A0A2V5KIL0</accession>
<feature type="domain" description="Heparinase II/III-like C-terminal" evidence="6">
    <location>
        <begin position="389"/>
        <end position="537"/>
    </location>
</feature>
<sequence length="696" mass="75497">MTNADRIRDNVRSYVWAADALARLRGELDALPAEALAVPSEPGGWWHQYVCPTHHAELLFDPREADAHEFVCPRGCRLGGEPYRGAWLVFKHQSLARYALQAAVVRAGTREDGYARLGARLLRDYAAQFPRYPVHPDAQPWMLKGRAFHQALTEAIWATTIIRAYLLLRDEGAAPPDDDGVMATFFGMLEGSMEQYRHILIHEKKNAENNYTAWLNAALACVYAARGERGKLSALVDGEGGLIHHLSIGVKPDQLEFEGSAYYHIFVLRAYLIAAEMGERLGVDLFGVRGTDGQSFEGMFGALVALANRQGELPALHDGPYAREPYAREIAEICEIGLTRYGHAGFVPIAAEANRQLYGAPIRTGLEALAFGTGEWPAGRDAAAALETRRSLLLADSGFVALRRPGAKLSGLADFGPHGGSHGHFDKLHLSLVHERGAISPDLGVVPYGSALRKGWYAETASHNTVAIGGRSQAEHAGRCMKFVDGEDASYVWLRSEGAYNDTTLDRHVLLTDDGLLLDWFEARTGEAAAIDWWLHPLGTAAPFGDDPSRWVEEAEEASPLGETGGYVHVRPVRSRKPSAAEPATLLWRLGVCAPADGGAEAAAVTAAMWLPPGAEAKLVRTPGTPVDPSRPLAGIVHRQAGRHGRFITVYRDGEEPIALHWSGEAAGAERVDVRTPSGARAFRLVPGSGLTAEPV</sequence>
<dbReference type="PANTHER" id="PTHR39210:SF1">
    <property type="entry name" value="HEPARIN-SULFATE LYASE"/>
    <property type="match status" value="1"/>
</dbReference>
<dbReference type="InterPro" id="IPR008397">
    <property type="entry name" value="Alginate_lyase_dom"/>
</dbReference>
<dbReference type="PANTHER" id="PTHR39210">
    <property type="entry name" value="HEPARIN-SULFATE LYASE"/>
    <property type="match status" value="1"/>
</dbReference>
<proteinExistence type="predicted"/>
<dbReference type="SUPFAM" id="SSF48230">
    <property type="entry name" value="Chondroitin AC/alginate lyase"/>
    <property type="match status" value="1"/>
</dbReference>
<dbReference type="GO" id="GO:0042597">
    <property type="term" value="C:periplasmic space"/>
    <property type="evidence" value="ECO:0007669"/>
    <property type="project" value="UniProtKB-SubCell"/>
</dbReference>
<protein>
    <submittedName>
        <fullName evidence="7">Heparinase</fullName>
    </submittedName>
</protein>
<dbReference type="GO" id="GO:0016829">
    <property type="term" value="F:lyase activity"/>
    <property type="evidence" value="ECO:0007669"/>
    <property type="project" value="UniProtKB-KW"/>
</dbReference>
<keyword evidence="2" id="KW-0732">Signal</keyword>
<evidence type="ECO:0000313" key="7">
    <source>
        <dbReference type="EMBL" id="PYI54320.1"/>
    </source>
</evidence>
<dbReference type="EMBL" id="QJVJ01000005">
    <property type="protein sequence ID" value="PYI54320.1"/>
    <property type="molecule type" value="Genomic_DNA"/>
</dbReference>
<keyword evidence="8" id="KW-1185">Reference proteome</keyword>
<dbReference type="InterPro" id="IPR012480">
    <property type="entry name" value="Hepar_II_III_C"/>
</dbReference>
<reference evidence="7 8" key="1">
    <citation type="submission" date="2018-05" db="EMBL/GenBank/DDBJ databases">
        <title>Paenibacillus flagellatus sp. nov., isolated from selenium mineral soil.</title>
        <authorList>
            <person name="Dai X."/>
        </authorList>
    </citation>
    <scope>NUCLEOTIDE SEQUENCE [LARGE SCALE GENOMIC DNA]</scope>
    <source>
        <strain evidence="7 8">DXL2</strain>
    </source>
</reference>
<dbReference type="Pfam" id="PF07940">
    <property type="entry name" value="Hepar_II_III_C"/>
    <property type="match status" value="1"/>
</dbReference>
<dbReference type="OrthoDB" id="9772435at2"/>
<feature type="domain" description="Alginate lyase" evidence="5">
    <location>
        <begin position="109"/>
        <end position="306"/>
    </location>
</feature>
<evidence type="ECO:0000256" key="3">
    <source>
        <dbReference type="ARBA" id="ARBA00022764"/>
    </source>
</evidence>
<evidence type="ECO:0000259" key="6">
    <source>
        <dbReference type="Pfam" id="PF07940"/>
    </source>
</evidence>
<evidence type="ECO:0000256" key="2">
    <source>
        <dbReference type="ARBA" id="ARBA00022729"/>
    </source>
</evidence>
<name>A0A2V5KIL0_9BACL</name>
<gene>
    <name evidence="7" type="ORF">DLM86_12655</name>
</gene>
<evidence type="ECO:0000256" key="1">
    <source>
        <dbReference type="ARBA" id="ARBA00004418"/>
    </source>
</evidence>
<comment type="caution">
    <text evidence="7">The sequence shown here is derived from an EMBL/GenBank/DDBJ whole genome shotgun (WGS) entry which is preliminary data.</text>
</comment>
<dbReference type="Gene3D" id="1.50.10.100">
    <property type="entry name" value="Chondroitin AC/alginate lyase"/>
    <property type="match status" value="1"/>
</dbReference>
<dbReference type="InterPro" id="IPR008929">
    <property type="entry name" value="Chondroitin_lyas"/>
</dbReference>